<accession>A0A0C3KGN1</accession>
<evidence type="ECO:0000313" key="2">
    <source>
        <dbReference type="Proteomes" id="UP000054248"/>
    </source>
</evidence>
<keyword evidence="2" id="KW-1185">Reference proteome</keyword>
<dbReference type="EMBL" id="KN823166">
    <property type="protein sequence ID" value="KIO20658.1"/>
    <property type="molecule type" value="Genomic_DNA"/>
</dbReference>
<sequence>MSRSANSSRIISNFSGNVDMDIRGVYDEAGYSAEGFEVETPNHLALFTSRETLADPEFFVARRSCSQ</sequence>
<name>A0A0C3KGN1_9AGAM</name>
<dbReference type="HOGENOM" id="CLU_2814313_0_0_1"/>
<reference evidence="1 2" key="1">
    <citation type="submission" date="2014-04" db="EMBL/GenBank/DDBJ databases">
        <authorList>
            <consortium name="DOE Joint Genome Institute"/>
            <person name="Kuo A."/>
            <person name="Girlanda M."/>
            <person name="Perotto S."/>
            <person name="Kohler A."/>
            <person name="Nagy L.G."/>
            <person name="Floudas D."/>
            <person name="Copeland A."/>
            <person name="Barry K.W."/>
            <person name="Cichocki N."/>
            <person name="Veneault-Fourrey C."/>
            <person name="LaButti K."/>
            <person name="Lindquist E.A."/>
            <person name="Lipzen A."/>
            <person name="Lundell T."/>
            <person name="Morin E."/>
            <person name="Murat C."/>
            <person name="Sun H."/>
            <person name="Tunlid A."/>
            <person name="Henrissat B."/>
            <person name="Grigoriev I.V."/>
            <person name="Hibbett D.S."/>
            <person name="Martin F."/>
            <person name="Nordberg H.P."/>
            <person name="Cantor M.N."/>
            <person name="Hua S.X."/>
        </authorList>
    </citation>
    <scope>NUCLEOTIDE SEQUENCE [LARGE SCALE GENOMIC DNA]</scope>
    <source>
        <strain evidence="1 2">MUT 4182</strain>
    </source>
</reference>
<dbReference type="Proteomes" id="UP000054248">
    <property type="component" value="Unassembled WGS sequence"/>
</dbReference>
<dbReference type="AlphaFoldDB" id="A0A0C3KGN1"/>
<evidence type="ECO:0000313" key="1">
    <source>
        <dbReference type="EMBL" id="KIO20658.1"/>
    </source>
</evidence>
<gene>
    <name evidence="1" type="ORF">M407DRAFT_29715</name>
</gene>
<organism evidence="1 2">
    <name type="scientific">Tulasnella calospora MUT 4182</name>
    <dbReference type="NCBI Taxonomy" id="1051891"/>
    <lineage>
        <taxon>Eukaryota</taxon>
        <taxon>Fungi</taxon>
        <taxon>Dikarya</taxon>
        <taxon>Basidiomycota</taxon>
        <taxon>Agaricomycotina</taxon>
        <taxon>Agaricomycetes</taxon>
        <taxon>Cantharellales</taxon>
        <taxon>Tulasnellaceae</taxon>
        <taxon>Tulasnella</taxon>
    </lineage>
</organism>
<reference evidence="2" key="2">
    <citation type="submission" date="2015-01" db="EMBL/GenBank/DDBJ databases">
        <title>Evolutionary Origins and Diversification of the Mycorrhizal Mutualists.</title>
        <authorList>
            <consortium name="DOE Joint Genome Institute"/>
            <consortium name="Mycorrhizal Genomics Consortium"/>
            <person name="Kohler A."/>
            <person name="Kuo A."/>
            <person name="Nagy L.G."/>
            <person name="Floudas D."/>
            <person name="Copeland A."/>
            <person name="Barry K.W."/>
            <person name="Cichocki N."/>
            <person name="Veneault-Fourrey C."/>
            <person name="LaButti K."/>
            <person name="Lindquist E.A."/>
            <person name="Lipzen A."/>
            <person name="Lundell T."/>
            <person name="Morin E."/>
            <person name="Murat C."/>
            <person name="Riley R."/>
            <person name="Ohm R."/>
            <person name="Sun H."/>
            <person name="Tunlid A."/>
            <person name="Henrissat B."/>
            <person name="Grigoriev I.V."/>
            <person name="Hibbett D.S."/>
            <person name="Martin F."/>
        </authorList>
    </citation>
    <scope>NUCLEOTIDE SEQUENCE [LARGE SCALE GENOMIC DNA]</scope>
    <source>
        <strain evidence="2">MUT 4182</strain>
    </source>
</reference>
<protein>
    <submittedName>
        <fullName evidence="1">Uncharacterized protein</fullName>
    </submittedName>
</protein>
<proteinExistence type="predicted"/>